<reference evidence="2" key="1">
    <citation type="submission" date="2020-05" db="EMBL/GenBank/DDBJ databases">
        <authorList>
            <person name="Wang L."/>
            <person name="Shao Z."/>
        </authorList>
    </citation>
    <scope>NUCLEOTIDE SEQUENCE</scope>
    <source>
        <strain evidence="2">MCCC 1A05776</strain>
    </source>
</reference>
<dbReference type="RefSeq" id="WP_234239660.1">
    <property type="nucleotide sequence ID" value="NZ_JABFTS010000004.1"/>
</dbReference>
<evidence type="ECO:0008006" key="4">
    <source>
        <dbReference type="Google" id="ProtNLM"/>
    </source>
</evidence>
<name>A0AAW4YUR8_9GAMM</name>
<evidence type="ECO:0000256" key="1">
    <source>
        <dbReference type="SAM" id="MobiDB-lite"/>
    </source>
</evidence>
<evidence type="ECO:0000313" key="3">
    <source>
        <dbReference type="Proteomes" id="UP001320178"/>
    </source>
</evidence>
<comment type="caution">
    <text evidence="2">The sequence shown here is derived from an EMBL/GenBank/DDBJ whole genome shotgun (WGS) entry which is preliminary data.</text>
</comment>
<feature type="region of interest" description="Disordered" evidence="1">
    <location>
        <begin position="604"/>
        <end position="630"/>
    </location>
</feature>
<dbReference type="InterPro" id="IPR011009">
    <property type="entry name" value="Kinase-like_dom_sf"/>
</dbReference>
<gene>
    <name evidence="2" type="ORF">HOP61_12660</name>
</gene>
<accession>A0AAW4YUR8</accession>
<dbReference type="EMBL" id="JABFTS010000004">
    <property type="protein sequence ID" value="MCE8052153.1"/>
    <property type="molecule type" value="Genomic_DNA"/>
</dbReference>
<proteinExistence type="predicted"/>
<dbReference type="SUPFAM" id="SSF56112">
    <property type="entry name" value="Protein kinase-like (PK-like)"/>
    <property type="match status" value="1"/>
</dbReference>
<reference evidence="2" key="2">
    <citation type="journal article" date="2021" name="Front. Microbiol.">
        <title>Aerobic Denitrification and Heterotrophic Sulfur Oxidation in the Genus Halomonas Revealed by Six Novel Species Characterizations and Genome-Based Analysis.</title>
        <authorList>
            <person name="Wang L."/>
            <person name="Shao Z."/>
        </authorList>
    </citation>
    <scope>NUCLEOTIDE SEQUENCE</scope>
    <source>
        <strain evidence="2">MCCC 1A05776</strain>
    </source>
</reference>
<protein>
    <recommendedName>
        <fullName evidence="4">Protein kinase domain-containing protein</fullName>
    </recommendedName>
</protein>
<organism evidence="2 3">
    <name type="scientific">Billgrantia desiderata</name>
    <dbReference type="NCBI Taxonomy" id="52021"/>
    <lineage>
        <taxon>Bacteria</taxon>
        <taxon>Pseudomonadati</taxon>
        <taxon>Pseudomonadota</taxon>
        <taxon>Gammaproteobacteria</taxon>
        <taxon>Oceanospirillales</taxon>
        <taxon>Halomonadaceae</taxon>
        <taxon>Billgrantia</taxon>
    </lineage>
</organism>
<dbReference type="Proteomes" id="UP001320178">
    <property type="component" value="Unassembled WGS sequence"/>
</dbReference>
<sequence length="630" mass="69958">MARGPRGKRRAPRHYYVAGQAGFDRLAETLAERGVDHLFLHWPGAEVAWPSGEEVVLLVVDDGLPQAAALLGTTARSGDLRCTLYSVGGLPGSDRNKVAYLPVRRARELLAAARAQPAPRLASDAERLMALSVEAVYHLGLASGLASESAIGDGYMASPHASAIKALNARCGLWPPPIRLDLESLDGLLGEAGWAPLSDTVEKLSAVNPWLKLRLQVSTQDVAPGLAVYLIRERGLERLDGLREVLVRNGFDVLHEAPISGEQRDEVADLIRGGNWGRGPYPTSGGLPAYLLVTHDVYPDLSPSKASGASELVDNARVFTVKEQMRRLVNRGQPTSQHCNPVHSSDNAMQAVEYLGIVAPERVDEVVACARQRNAAFASPYPVLADLSKHARRAKVELIDFHGRWAICKTFRPGRERFLEREVKARELGSSLPEVSRILEIGSHYLVFEWYENSLPSILSPKPLFYPHGLLPIWAIERLRAIILHYRQLGYECIDFNPHNVIYDPCKGLKVIDFEFLQPGDQEQDTLKGNYAWYPVPDTFPGDIPPTTQRRPYLRRWLTYTGLPRFMCLYSFPRPVLVVVRRITLVAITLAGVRRMGWRKLRRMTGKSMPRAKPVQEVGRSGAGSLRSPQ</sequence>
<evidence type="ECO:0000313" key="2">
    <source>
        <dbReference type="EMBL" id="MCE8052153.1"/>
    </source>
</evidence>
<dbReference type="AlphaFoldDB" id="A0AAW4YUR8"/>